<comment type="caution">
    <text evidence="1">The sequence shown here is derived from an EMBL/GenBank/DDBJ whole genome shotgun (WGS) entry which is preliminary data.</text>
</comment>
<proteinExistence type="predicted"/>
<gene>
    <name evidence="1" type="ORF">LOK49_LG04G00425</name>
</gene>
<accession>A0ACC0I126</accession>
<reference evidence="1 2" key="1">
    <citation type="journal article" date="2022" name="Plant J.">
        <title>Chromosome-level genome of Camellia lanceoleosa provides a valuable resource for understanding genome evolution and self-incompatibility.</title>
        <authorList>
            <person name="Gong W."/>
            <person name="Xiao S."/>
            <person name="Wang L."/>
            <person name="Liao Z."/>
            <person name="Chang Y."/>
            <person name="Mo W."/>
            <person name="Hu G."/>
            <person name="Li W."/>
            <person name="Zhao G."/>
            <person name="Zhu H."/>
            <person name="Hu X."/>
            <person name="Ji K."/>
            <person name="Xiang X."/>
            <person name="Song Q."/>
            <person name="Yuan D."/>
            <person name="Jin S."/>
            <person name="Zhang L."/>
        </authorList>
    </citation>
    <scope>NUCLEOTIDE SEQUENCE [LARGE SCALE GENOMIC DNA]</scope>
    <source>
        <strain evidence="1">SQ_2022a</strain>
    </source>
</reference>
<protein>
    <submittedName>
        <fullName evidence="1">Uncharacterized protein</fullName>
    </submittedName>
</protein>
<organism evidence="1 2">
    <name type="scientific">Camellia lanceoleosa</name>
    <dbReference type="NCBI Taxonomy" id="1840588"/>
    <lineage>
        <taxon>Eukaryota</taxon>
        <taxon>Viridiplantae</taxon>
        <taxon>Streptophyta</taxon>
        <taxon>Embryophyta</taxon>
        <taxon>Tracheophyta</taxon>
        <taxon>Spermatophyta</taxon>
        <taxon>Magnoliopsida</taxon>
        <taxon>eudicotyledons</taxon>
        <taxon>Gunneridae</taxon>
        <taxon>Pentapetalae</taxon>
        <taxon>asterids</taxon>
        <taxon>Ericales</taxon>
        <taxon>Theaceae</taxon>
        <taxon>Camellia</taxon>
    </lineage>
</organism>
<evidence type="ECO:0000313" key="1">
    <source>
        <dbReference type="EMBL" id="KAI8018447.1"/>
    </source>
</evidence>
<sequence>MNNRVNEGEMFVIPQFFAATMRAGTNGLEFLSFRTNGSPLKSGSPAAPSGVFCYRSTERDRPAIVVPAAVGDGGGRSEIGQWRWSGGGEEDQALLVRYDELSE</sequence>
<evidence type="ECO:0000313" key="2">
    <source>
        <dbReference type="Proteomes" id="UP001060215"/>
    </source>
</evidence>
<dbReference type="EMBL" id="CM045759">
    <property type="protein sequence ID" value="KAI8018447.1"/>
    <property type="molecule type" value="Genomic_DNA"/>
</dbReference>
<dbReference type="Proteomes" id="UP001060215">
    <property type="component" value="Chromosome 2"/>
</dbReference>
<name>A0ACC0I126_9ERIC</name>
<keyword evidence="2" id="KW-1185">Reference proteome</keyword>